<dbReference type="AlphaFoldDB" id="A0A420HSY2"/>
<organism evidence="2 3">
    <name type="scientific">Erysiphe neolycopersici</name>
    <dbReference type="NCBI Taxonomy" id="212602"/>
    <lineage>
        <taxon>Eukaryota</taxon>
        <taxon>Fungi</taxon>
        <taxon>Dikarya</taxon>
        <taxon>Ascomycota</taxon>
        <taxon>Pezizomycotina</taxon>
        <taxon>Leotiomycetes</taxon>
        <taxon>Erysiphales</taxon>
        <taxon>Erysiphaceae</taxon>
        <taxon>Erysiphe</taxon>
    </lineage>
</organism>
<evidence type="ECO:0000256" key="1">
    <source>
        <dbReference type="SAM" id="SignalP"/>
    </source>
</evidence>
<feature type="chain" id="PRO_5019247645" evidence="1">
    <location>
        <begin position="20"/>
        <end position="127"/>
    </location>
</feature>
<evidence type="ECO:0000313" key="2">
    <source>
        <dbReference type="EMBL" id="RKF60544.1"/>
    </source>
</evidence>
<dbReference type="EMBL" id="MCFK01005012">
    <property type="protein sequence ID" value="RKF60544.1"/>
    <property type="molecule type" value="Genomic_DNA"/>
</dbReference>
<keyword evidence="3" id="KW-1185">Reference proteome</keyword>
<feature type="signal peptide" evidence="1">
    <location>
        <begin position="1"/>
        <end position="19"/>
    </location>
</feature>
<sequence>MTNMLLIIQWLACSKPAYCGQSTLVLWKDNKSPRQQITGLGTDGKSKQLYIAESALAIACQARPGMWILKEFARWYGIEGRDTEFAPRTSTYAQNSGPLTRNADPHLLVSNLIRLVYRYIFIHFSID</sequence>
<protein>
    <submittedName>
        <fullName evidence="2">Uncharacterized protein</fullName>
    </submittedName>
</protein>
<accession>A0A420HSY2</accession>
<gene>
    <name evidence="2" type="ORF">OnM2_01656</name>
</gene>
<keyword evidence="1" id="KW-0732">Signal</keyword>
<dbReference type="Proteomes" id="UP000286134">
    <property type="component" value="Unassembled WGS sequence"/>
</dbReference>
<comment type="caution">
    <text evidence="2">The sequence shown here is derived from an EMBL/GenBank/DDBJ whole genome shotgun (WGS) entry which is preliminary data.</text>
</comment>
<reference evidence="2 3" key="1">
    <citation type="journal article" date="2018" name="BMC Genomics">
        <title>Comparative genome analyses reveal sequence features reflecting distinct modes of host-adaptation between dicot and monocot powdery mildew.</title>
        <authorList>
            <person name="Wu Y."/>
            <person name="Ma X."/>
            <person name="Pan Z."/>
            <person name="Kale S.D."/>
            <person name="Song Y."/>
            <person name="King H."/>
            <person name="Zhang Q."/>
            <person name="Presley C."/>
            <person name="Deng X."/>
            <person name="Wei C.I."/>
            <person name="Xiao S."/>
        </authorList>
    </citation>
    <scope>NUCLEOTIDE SEQUENCE [LARGE SCALE GENOMIC DNA]</scope>
    <source>
        <strain evidence="2">UMSG2</strain>
    </source>
</reference>
<proteinExistence type="predicted"/>
<evidence type="ECO:0000313" key="3">
    <source>
        <dbReference type="Proteomes" id="UP000286134"/>
    </source>
</evidence>
<name>A0A420HSY2_9PEZI</name>